<dbReference type="Pfam" id="PF00024">
    <property type="entry name" value="PAN_1"/>
    <property type="match status" value="1"/>
</dbReference>
<feature type="domain" description="Apple" evidence="2">
    <location>
        <begin position="170"/>
        <end position="217"/>
    </location>
</feature>
<dbReference type="Proteomes" id="UP000663845">
    <property type="component" value="Unassembled WGS sequence"/>
</dbReference>
<dbReference type="SUPFAM" id="SSF57414">
    <property type="entry name" value="Hairpin loop containing domain-like"/>
    <property type="match status" value="1"/>
</dbReference>
<organism evidence="3 5">
    <name type="scientific">Adineta steineri</name>
    <dbReference type="NCBI Taxonomy" id="433720"/>
    <lineage>
        <taxon>Eukaryota</taxon>
        <taxon>Metazoa</taxon>
        <taxon>Spiralia</taxon>
        <taxon>Gnathifera</taxon>
        <taxon>Rotifera</taxon>
        <taxon>Eurotatoria</taxon>
        <taxon>Bdelloidea</taxon>
        <taxon>Adinetida</taxon>
        <taxon>Adinetidae</taxon>
        <taxon>Adineta</taxon>
    </lineage>
</organism>
<dbReference type="EMBL" id="CAJOAZ010004430">
    <property type="protein sequence ID" value="CAF4058874.1"/>
    <property type="molecule type" value="Genomic_DNA"/>
</dbReference>
<evidence type="ECO:0000313" key="4">
    <source>
        <dbReference type="EMBL" id="CAF4058874.1"/>
    </source>
</evidence>
<dbReference type="Pfam" id="PF14295">
    <property type="entry name" value="PAN_4"/>
    <property type="match status" value="1"/>
</dbReference>
<dbReference type="EMBL" id="CAJNOG010002102">
    <property type="protein sequence ID" value="CAF1489599.1"/>
    <property type="molecule type" value="Genomic_DNA"/>
</dbReference>
<evidence type="ECO:0000313" key="3">
    <source>
        <dbReference type="EMBL" id="CAF1489599.1"/>
    </source>
</evidence>
<dbReference type="InterPro" id="IPR003609">
    <property type="entry name" value="Pan_app"/>
</dbReference>
<reference evidence="3" key="1">
    <citation type="submission" date="2021-02" db="EMBL/GenBank/DDBJ databases">
        <authorList>
            <person name="Nowell W R."/>
        </authorList>
    </citation>
    <scope>NUCLEOTIDE SEQUENCE</scope>
</reference>
<protein>
    <recommendedName>
        <fullName evidence="1 2">Apple domain-containing protein</fullName>
    </recommendedName>
</protein>
<proteinExistence type="predicted"/>
<dbReference type="Gene3D" id="3.50.4.10">
    <property type="entry name" value="Hepatocyte Growth Factor"/>
    <property type="match status" value="2"/>
</dbReference>
<dbReference type="AlphaFoldDB" id="A0A815S9J5"/>
<evidence type="ECO:0000313" key="5">
    <source>
        <dbReference type="Proteomes" id="UP000663845"/>
    </source>
</evidence>
<sequence length="235" mass="26113">MAAERRHAQMNSYSDIELFSLATQFQPANYIELLSTSSVSTLVGCGQLCNQNVKCRTFDYDSYSFMCRLFEGAVETGSLVPSGSSTSLVGAVRFQPNLFAAFGQDCVQCTNSRYLICSSSNNNTCQCPENTIWNGVKCKNQGYEDANCSNNQWCRQDVEYRCNNMTIIKTDLPGNDLMWNTTANFSMCCSWCGNHSDCKAFTWISSPGMSFGMCYLKWSRGGGGTINPGYISAYY</sequence>
<evidence type="ECO:0000259" key="2">
    <source>
        <dbReference type="Pfam" id="PF14295"/>
    </source>
</evidence>
<dbReference type="Proteomes" id="UP000663844">
    <property type="component" value="Unassembled WGS sequence"/>
</dbReference>
<comment type="caution">
    <text evidence="3">The sequence shown here is derived from an EMBL/GenBank/DDBJ whole genome shotgun (WGS) entry which is preliminary data.</text>
</comment>
<feature type="domain" description="Apple" evidence="1">
    <location>
        <begin position="35"/>
        <end position="82"/>
    </location>
</feature>
<gene>
    <name evidence="3" type="ORF">JYZ213_LOCUS42849</name>
    <name evidence="4" type="ORF">OXD698_LOCUS32998</name>
</gene>
<evidence type="ECO:0000259" key="1">
    <source>
        <dbReference type="Pfam" id="PF00024"/>
    </source>
</evidence>
<name>A0A815S9J5_9BILA</name>
<accession>A0A815S9J5</accession>